<sequence>MLEDQSYHCHYRLLLLLKSTFAGSVVTTAGVQLTLFDATPYGFTLNNEFLFEPIAGYNIHLALYDPSEAKVKYFKFHGRMYGEVKVVEYVDSLVWIAPTESSFRKDQLKEDELLSKNVKCDAECRRHEEKG</sequence>
<accession>A0AA38TKR8</accession>
<organism evidence="1 2">
    <name type="scientific">Centaurea solstitialis</name>
    <name type="common">yellow star-thistle</name>
    <dbReference type="NCBI Taxonomy" id="347529"/>
    <lineage>
        <taxon>Eukaryota</taxon>
        <taxon>Viridiplantae</taxon>
        <taxon>Streptophyta</taxon>
        <taxon>Embryophyta</taxon>
        <taxon>Tracheophyta</taxon>
        <taxon>Spermatophyta</taxon>
        <taxon>Magnoliopsida</taxon>
        <taxon>eudicotyledons</taxon>
        <taxon>Gunneridae</taxon>
        <taxon>Pentapetalae</taxon>
        <taxon>asterids</taxon>
        <taxon>campanulids</taxon>
        <taxon>Asterales</taxon>
        <taxon>Asteraceae</taxon>
        <taxon>Carduoideae</taxon>
        <taxon>Cardueae</taxon>
        <taxon>Centaureinae</taxon>
        <taxon>Centaurea</taxon>
    </lineage>
</organism>
<dbReference type="AlphaFoldDB" id="A0AA38TKR8"/>
<protein>
    <submittedName>
        <fullName evidence="1">Uncharacterized protein</fullName>
    </submittedName>
</protein>
<proteinExistence type="predicted"/>
<keyword evidence="2" id="KW-1185">Reference proteome</keyword>
<dbReference type="EMBL" id="JARYMX010000004">
    <property type="protein sequence ID" value="KAJ9553272.1"/>
    <property type="molecule type" value="Genomic_DNA"/>
</dbReference>
<name>A0AA38TKR8_9ASTR</name>
<evidence type="ECO:0000313" key="1">
    <source>
        <dbReference type="EMBL" id="KAJ9553272.1"/>
    </source>
</evidence>
<gene>
    <name evidence="1" type="ORF">OSB04_017317</name>
</gene>
<comment type="caution">
    <text evidence="1">The sequence shown here is derived from an EMBL/GenBank/DDBJ whole genome shotgun (WGS) entry which is preliminary data.</text>
</comment>
<reference evidence="1" key="1">
    <citation type="submission" date="2023-03" db="EMBL/GenBank/DDBJ databases">
        <title>Chromosome-scale reference genome and RAD-based genetic map of yellow starthistle (Centaurea solstitialis) reveal putative structural variation and QTLs associated with invader traits.</title>
        <authorList>
            <person name="Reatini B."/>
            <person name="Cang F.A."/>
            <person name="Jiang Q."/>
            <person name="Mckibben M.T.W."/>
            <person name="Barker M.S."/>
            <person name="Rieseberg L.H."/>
            <person name="Dlugosch K.M."/>
        </authorList>
    </citation>
    <scope>NUCLEOTIDE SEQUENCE</scope>
    <source>
        <strain evidence="1">CAN-66</strain>
        <tissue evidence="1">Leaf</tissue>
    </source>
</reference>
<dbReference type="Proteomes" id="UP001172457">
    <property type="component" value="Chromosome 4"/>
</dbReference>
<evidence type="ECO:0000313" key="2">
    <source>
        <dbReference type="Proteomes" id="UP001172457"/>
    </source>
</evidence>